<keyword evidence="1" id="KW-0732">Signal</keyword>
<evidence type="ECO:0000313" key="3">
    <source>
        <dbReference type="EMBL" id="AFG38687.1"/>
    </source>
</evidence>
<dbReference type="STRING" id="889378.Spiaf_2661"/>
<dbReference type="HOGENOM" id="CLU_038154_0_0_12"/>
<keyword evidence="4" id="KW-1185">Reference proteome</keyword>
<sequence>MKRNVTILCLFFSVILHLAARDTVEIGAAAGWGGFARTSGVEESAATGRLELMQPRIQPDAHTQLLLRFDSLPLVDESGRFAVERGLEHLSRSEFRHGGAAGAFQGEPVILSNQGADLFTPGSHSHGFTISFWLYSPRLQDGEEVLHWQGMHRSGERNLLQELRISVRNRRLQISFDNMFLSDELEPVSVELAGYQGLLPRRWSHHLVRYSAENGLLEYLVDGVLHDLAWVTAAGREDGGGFPLMIGELSGRRVQVGRRFVGLLDDLYISQQSTQESPPSTAGRTPGYAVTAPIDLGDSRRRLEQIQAETETPGDTAVRVQYRAGHRLRTDGEIDAAWQELPGDGRIPGQPAARFVQLRFDLLPDGEGRSPSVRQAVVRHRPMPPPIPPAGVRAETEAGNIQVEWNRVYDETVGGYLVYYGTEPGGYFGTGADAGDSPVDVGLDTRVVLAGLEPDVLYYITVVSYDRNDQGLESGFSREVRVRPARVEQAD</sequence>
<proteinExistence type="predicted"/>
<dbReference type="CDD" id="cd00063">
    <property type="entry name" value="FN3"/>
    <property type="match status" value="1"/>
</dbReference>
<dbReference type="SMART" id="SM00060">
    <property type="entry name" value="FN3"/>
    <property type="match status" value="1"/>
</dbReference>
<feature type="domain" description="Fibronectin type-III" evidence="2">
    <location>
        <begin position="385"/>
        <end position="485"/>
    </location>
</feature>
<accession>H9UME4</accession>
<dbReference type="PATRIC" id="fig|889378.3.peg.2635"/>
<dbReference type="Proteomes" id="UP000007383">
    <property type="component" value="Chromosome"/>
</dbReference>
<name>H9UME4_SPIAZ</name>
<dbReference type="eggNOG" id="ENOG50332N2">
    <property type="taxonomic scope" value="Bacteria"/>
</dbReference>
<dbReference type="AlphaFoldDB" id="H9UME4"/>
<dbReference type="InterPro" id="IPR036116">
    <property type="entry name" value="FN3_sf"/>
</dbReference>
<gene>
    <name evidence="3" type="ordered locus">Spiaf_2661</name>
</gene>
<dbReference type="Gene3D" id="2.60.40.10">
    <property type="entry name" value="Immunoglobulins"/>
    <property type="match status" value="1"/>
</dbReference>
<dbReference type="Gene3D" id="2.60.120.200">
    <property type="match status" value="1"/>
</dbReference>
<evidence type="ECO:0000313" key="4">
    <source>
        <dbReference type="Proteomes" id="UP000007383"/>
    </source>
</evidence>
<dbReference type="InterPro" id="IPR013320">
    <property type="entry name" value="ConA-like_dom_sf"/>
</dbReference>
<dbReference type="KEGG" id="sfc:Spiaf_2661"/>
<dbReference type="RefSeq" id="WP_014456669.1">
    <property type="nucleotide sequence ID" value="NC_017098.1"/>
</dbReference>
<dbReference type="SUPFAM" id="SSF49899">
    <property type="entry name" value="Concanavalin A-like lectins/glucanases"/>
    <property type="match status" value="1"/>
</dbReference>
<protein>
    <submittedName>
        <fullName evidence="3">Fibronectin type III domain-containing protein</fullName>
    </submittedName>
</protein>
<feature type="chain" id="PRO_5003623448" evidence="1">
    <location>
        <begin position="20"/>
        <end position="491"/>
    </location>
</feature>
<evidence type="ECO:0000259" key="2">
    <source>
        <dbReference type="PROSITE" id="PS50853"/>
    </source>
</evidence>
<dbReference type="InterPro" id="IPR003961">
    <property type="entry name" value="FN3_dom"/>
</dbReference>
<dbReference type="SUPFAM" id="SSF49265">
    <property type="entry name" value="Fibronectin type III"/>
    <property type="match status" value="1"/>
</dbReference>
<dbReference type="Pfam" id="PF13385">
    <property type="entry name" value="Laminin_G_3"/>
    <property type="match status" value="1"/>
</dbReference>
<evidence type="ECO:0000256" key="1">
    <source>
        <dbReference type="SAM" id="SignalP"/>
    </source>
</evidence>
<reference evidence="4" key="1">
    <citation type="journal article" date="2013" name="Stand. Genomic Sci.">
        <title>Complete genome sequence of the halophilic bacterium Spirochaeta africana type strain (Z-7692(T)) from the alkaline Lake Magadi in the East African Rift.</title>
        <authorList>
            <person name="Liolos K."/>
            <person name="Abt B."/>
            <person name="Scheuner C."/>
            <person name="Teshima H."/>
            <person name="Held B."/>
            <person name="Lapidus A."/>
            <person name="Nolan M."/>
            <person name="Lucas S."/>
            <person name="Deshpande S."/>
            <person name="Cheng J.F."/>
            <person name="Tapia R."/>
            <person name="Goodwin L.A."/>
            <person name="Pitluck S."/>
            <person name="Pagani I."/>
            <person name="Ivanova N."/>
            <person name="Mavromatis K."/>
            <person name="Mikhailova N."/>
            <person name="Huntemann M."/>
            <person name="Pati A."/>
            <person name="Chen A."/>
            <person name="Palaniappan K."/>
            <person name="Land M."/>
            <person name="Rohde M."/>
            <person name="Tindall B.J."/>
            <person name="Detter J.C."/>
            <person name="Goker M."/>
            <person name="Bristow J."/>
            <person name="Eisen J.A."/>
            <person name="Markowitz V."/>
            <person name="Hugenholtz P."/>
            <person name="Woyke T."/>
            <person name="Klenk H.P."/>
            <person name="Kyrpides N.C."/>
        </authorList>
    </citation>
    <scope>NUCLEOTIDE SEQUENCE</scope>
    <source>
        <strain evidence="4">ATCC 700263 / DSM 8902 / Z-7692</strain>
    </source>
</reference>
<dbReference type="EMBL" id="CP003282">
    <property type="protein sequence ID" value="AFG38687.1"/>
    <property type="molecule type" value="Genomic_DNA"/>
</dbReference>
<dbReference type="PROSITE" id="PS50853">
    <property type="entry name" value="FN3"/>
    <property type="match status" value="1"/>
</dbReference>
<feature type="signal peptide" evidence="1">
    <location>
        <begin position="1"/>
        <end position="19"/>
    </location>
</feature>
<dbReference type="InterPro" id="IPR013783">
    <property type="entry name" value="Ig-like_fold"/>
</dbReference>
<organism evidence="3 4">
    <name type="scientific">Spirochaeta africana (strain ATCC 700263 / DSM 8902 / Z-7692)</name>
    <dbReference type="NCBI Taxonomy" id="889378"/>
    <lineage>
        <taxon>Bacteria</taxon>
        <taxon>Pseudomonadati</taxon>
        <taxon>Spirochaetota</taxon>
        <taxon>Spirochaetia</taxon>
        <taxon>Spirochaetales</taxon>
        <taxon>Spirochaetaceae</taxon>
        <taxon>Spirochaeta</taxon>
    </lineage>
</organism>